<dbReference type="InterPro" id="IPR036388">
    <property type="entry name" value="WH-like_DNA-bd_sf"/>
</dbReference>
<proteinExistence type="predicted"/>
<sequence>MMCDKFSNAYQISNVELGEIVGCSDRTIQSYILRLEEIGLLKSTRRIFDNKLLYKVYSVI</sequence>
<accession>A0A559IEN8</accession>
<evidence type="ECO:0000313" key="1">
    <source>
        <dbReference type="EMBL" id="TVX86121.1"/>
    </source>
</evidence>
<organism evidence="1 2">
    <name type="scientific">Paenibacillus agilis</name>
    <dbReference type="NCBI Taxonomy" id="3020863"/>
    <lineage>
        <taxon>Bacteria</taxon>
        <taxon>Bacillati</taxon>
        <taxon>Bacillota</taxon>
        <taxon>Bacilli</taxon>
        <taxon>Bacillales</taxon>
        <taxon>Paenibacillaceae</taxon>
        <taxon>Paenibacillus</taxon>
    </lineage>
</organism>
<gene>
    <name evidence="1" type="ORF">FPZ44_24270</name>
</gene>
<dbReference type="Proteomes" id="UP000318102">
    <property type="component" value="Unassembled WGS sequence"/>
</dbReference>
<dbReference type="AlphaFoldDB" id="A0A559IEN8"/>
<dbReference type="InterPro" id="IPR036390">
    <property type="entry name" value="WH_DNA-bd_sf"/>
</dbReference>
<dbReference type="Gene3D" id="1.10.10.10">
    <property type="entry name" value="Winged helix-like DNA-binding domain superfamily/Winged helix DNA-binding domain"/>
    <property type="match status" value="1"/>
</dbReference>
<dbReference type="SUPFAM" id="SSF46785">
    <property type="entry name" value="Winged helix' DNA-binding domain"/>
    <property type="match status" value="1"/>
</dbReference>
<protein>
    <submittedName>
        <fullName evidence="1">HTH domain-containing protein</fullName>
    </submittedName>
</protein>
<reference evidence="1 2" key="1">
    <citation type="submission" date="2019-07" db="EMBL/GenBank/DDBJ databases">
        <authorList>
            <person name="Kim J."/>
        </authorList>
    </citation>
    <scope>NUCLEOTIDE SEQUENCE [LARGE SCALE GENOMIC DNA]</scope>
    <source>
        <strain evidence="1 2">N4</strain>
    </source>
</reference>
<comment type="caution">
    <text evidence="1">The sequence shown here is derived from an EMBL/GenBank/DDBJ whole genome shotgun (WGS) entry which is preliminary data.</text>
</comment>
<keyword evidence="2" id="KW-1185">Reference proteome</keyword>
<dbReference type="OrthoDB" id="2639253at2"/>
<evidence type="ECO:0000313" key="2">
    <source>
        <dbReference type="Proteomes" id="UP000318102"/>
    </source>
</evidence>
<name>A0A559IEN8_9BACL</name>
<dbReference type="EMBL" id="VNJK01000006">
    <property type="protein sequence ID" value="TVX86121.1"/>
    <property type="molecule type" value="Genomic_DNA"/>
</dbReference>